<name>A0A0D0BH31_9AGAM</name>
<dbReference type="Proteomes" id="UP000054485">
    <property type="component" value="Unassembled WGS sequence"/>
</dbReference>
<organism evidence="1 2">
    <name type="scientific">Suillus luteus UH-Slu-Lm8-n1</name>
    <dbReference type="NCBI Taxonomy" id="930992"/>
    <lineage>
        <taxon>Eukaryota</taxon>
        <taxon>Fungi</taxon>
        <taxon>Dikarya</taxon>
        <taxon>Basidiomycota</taxon>
        <taxon>Agaricomycotina</taxon>
        <taxon>Agaricomycetes</taxon>
        <taxon>Agaricomycetidae</taxon>
        <taxon>Boletales</taxon>
        <taxon>Suillineae</taxon>
        <taxon>Suillaceae</taxon>
        <taxon>Suillus</taxon>
    </lineage>
</organism>
<keyword evidence="2" id="KW-1185">Reference proteome</keyword>
<dbReference type="HOGENOM" id="CLU_2387627_0_0_1"/>
<sequence length="94" mass="11055">MSRTGQAICLHAWRFFQAHFDWCRSVIIDTALILWAFRLTLDPIQPLNDTGFMNSEKTHRPCPIEFELRILEAELRRMMKSSPEVVSVDDIDLY</sequence>
<protein>
    <submittedName>
        <fullName evidence="1">Uncharacterized protein</fullName>
    </submittedName>
</protein>
<evidence type="ECO:0000313" key="1">
    <source>
        <dbReference type="EMBL" id="KIK42483.1"/>
    </source>
</evidence>
<dbReference type="AlphaFoldDB" id="A0A0D0BH31"/>
<dbReference type="EMBL" id="KN835238">
    <property type="protein sequence ID" value="KIK42483.1"/>
    <property type="molecule type" value="Genomic_DNA"/>
</dbReference>
<proteinExistence type="predicted"/>
<gene>
    <name evidence="1" type="ORF">CY34DRAFT_804910</name>
</gene>
<reference evidence="1 2" key="1">
    <citation type="submission" date="2014-04" db="EMBL/GenBank/DDBJ databases">
        <authorList>
            <consortium name="DOE Joint Genome Institute"/>
            <person name="Kuo A."/>
            <person name="Ruytinx J."/>
            <person name="Rineau F."/>
            <person name="Colpaert J."/>
            <person name="Kohler A."/>
            <person name="Nagy L.G."/>
            <person name="Floudas D."/>
            <person name="Copeland A."/>
            <person name="Barry K.W."/>
            <person name="Cichocki N."/>
            <person name="Veneault-Fourrey C."/>
            <person name="LaButti K."/>
            <person name="Lindquist E.A."/>
            <person name="Lipzen A."/>
            <person name="Lundell T."/>
            <person name="Morin E."/>
            <person name="Murat C."/>
            <person name="Sun H."/>
            <person name="Tunlid A."/>
            <person name="Henrissat B."/>
            <person name="Grigoriev I.V."/>
            <person name="Hibbett D.S."/>
            <person name="Martin F."/>
            <person name="Nordberg H.P."/>
            <person name="Cantor M.N."/>
            <person name="Hua S.X."/>
        </authorList>
    </citation>
    <scope>NUCLEOTIDE SEQUENCE [LARGE SCALE GENOMIC DNA]</scope>
    <source>
        <strain evidence="1 2">UH-Slu-Lm8-n1</strain>
    </source>
</reference>
<accession>A0A0D0BH31</accession>
<dbReference type="InParanoid" id="A0A0D0BH31"/>
<reference evidence="2" key="2">
    <citation type="submission" date="2015-01" db="EMBL/GenBank/DDBJ databases">
        <title>Evolutionary Origins and Diversification of the Mycorrhizal Mutualists.</title>
        <authorList>
            <consortium name="DOE Joint Genome Institute"/>
            <consortium name="Mycorrhizal Genomics Consortium"/>
            <person name="Kohler A."/>
            <person name="Kuo A."/>
            <person name="Nagy L.G."/>
            <person name="Floudas D."/>
            <person name="Copeland A."/>
            <person name="Barry K.W."/>
            <person name="Cichocki N."/>
            <person name="Veneault-Fourrey C."/>
            <person name="LaButti K."/>
            <person name="Lindquist E.A."/>
            <person name="Lipzen A."/>
            <person name="Lundell T."/>
            <person name="Morin E."/>
            <person name="Murat C."/>
            <person name="Riley R."/>
            <person name="Ohm R."/>
            <person name="Sun H."/>
            <person name="Tunlid A."/>
            <person name="Henrissat B."/>
            <person name="Grigoriev I.V."/>
            <person name="Hibbett D.S."/>
            <person name="Martin F."/>
        </authorList>
    </citation>
    <scope>NUCLEOTIDE SEQUENCE [LARGE SCALE GENOMIC DNA]</scope>
    <source>
        <strain evidence="2">UH-Slu-Lm8-n1</strain>
    </source>
</reference>
<dbReference type="OrthoDB" id="2655914at2759"/>
<evidence type="ECO:0000313" key="2">
    <source>
        <dbReference type="Proteomes" id="UP000054485"/>
    </source>
</evidence>